<accession>A0ABV2AEZ6</accession>
<evidence type="ECO:0000259" key="6">
    <source>
        <dbReference type="PROSITE" id="PS51746"/>
    </source>
</evidence>
<evidence type="ECO:0000313" key="8">
    <source>
        <dbReference type="Proteomes" id="UP001439008"/>
    </source>
</evidence>
<dbReference type="InterPro" id="IPR015655">
    <property type="entry name" value="PP2C"/>
</dbReference>
<dbReference type="PROSITE" id="PS51746">
    <property type="entry name" value="PPM_2"/>
    <property type="match status" value="1"/>
</dbReference>
<sequence length="190" mass="21224">MGTLNSCLKSKSLYRDGNENFSVGTATMQGFRLNQEDAHKYTFSLKNHPSYALFGVFDGHGGEKASHFLEANILDTLNNLEKLDDENIQNALMLLDKKFVSEENSNIREQGSTCVFCLVKKSKNKLNKTIYDLTCFNTGDSRCLLLKQTGGYQPLSNDHKPTDKTELKRIKEAGGTVSSNRVVNSFSILL</sequence>
<keyword evidence="8" id="KW-1185">Reference proteome</keyword>
<proteinExistence type="inferred from homology"/>
<dbReference type="InterPro" id="IPR036457">
    <property type="entry name" value="PPM-type-like_dom_sf"/>
</dbReference>
<dbReference type="SMART" id="SM00332">
    <property type="entry name" value="PP2Cc"/>
    <property type="match status" value="1"/>
</dbReference>
<dbReference type="InterPro" id="IPR000222">
    <property type="entry name" value="PP2C_BS"/>
</dbReference>
<keyword evidence="3 5" id="KW-0378">Hydrolase</keyword>
<dbReference type="PROSITE" id="PS01032">
    <property type="entry name" value="PPM_1"/>
    <property type="match status" value="1"/>
</dbReference>
<evidence type="ECO:0000256" key="4">
    <source>
        <dbReference type="ARBA" id="ARBA00022912"/>
    </source>
</evidence>
<feature type="domain" description="PPM-type phosphatase" evidence="6">
    <location>
        <begin position="22"/>
        <end position="190"/>
    </location>
</feature>
<gene>
    <name evidence="7" type="primary">PP2C</name>
    <name evidence="7" type="ORF">MHBO_000247</name>
</gene>
<dbReference type="EC" id="3.1.3.16" evidence="7"/>
<comment type="subcellular location">
    <subcellularLocation>
        <location evidence="1">Membrane</location>
        <topology evidence="1">Peripheral membrane protein</topology>
    </subcellularLocation>
</comment>
<dbReference type="SUPFAM" id="SSF81606">
    <property type="entry name" value="PP2C-like"/>
    <property type="match status" value="1"/>
</dbReference>
<comment type="similarity">
    <text evidence="5">Belongs to the PP2C family.</text>
</comment>
<reference evidence="7 8" key="1">
    <citation type="journal article" date="2024" name="BMC Biol.">
        <title>Comparative genomics of Ascetosporea gives new insight into the evolutionary basis for animal parasitism in Rhizaria.</title>
        <authorList>
            <person name="Hiltunen Thoren M."/>
            <person name="Onut-Brannstrom I."/>
            <person name="Alfjorden A."/>
            <person name="Peckova H."/>
            <person name="Swords F."/>
            <person name="Hooper C."/>
            <person name="Holzer A.S."/>
            <person name="Bass D."/>
            <person name="Burki F."/>
        </authorList>
    </citation>
    <scope>NUCLEOTIDE SEQUENCE [LARGE SCALE GENOMIC DNA]</scope>
    <source>
        <strain evidence="7">20-A016</strain>
    </source>
</reference>
<dbReference type="CDD" id="cd00143">
    <property type="entry name" value="PP2Cc"/>
    <property type="match status" value="1"/>
</dbReference>
<dbReference type="PANTHER" id="PTHR13832:SF827">
    <property type="entry name" value="PROTEIN PHOSPHATASE 1L"/>
    <property type="match status" value="1"/>
</dbReference>
<evidence type="ECO:0000256" key="5">
    <source>
        <dbReference type="RuleBase" id="RU003465"/>
    </source>
</evidence>
<evidence type="ECO:0000256" key="2">
    <source>
        <dbReference type="ARBA" id="ARBA00022723"/>
    </source>
</evidence>
<evidence type="ECO:0000256" key="3">
    <source>
        <dbReference type="ARBA" id="ARBA00022801"/>
    </source>
</evidence>
<protein>
    <submittedName>
        <fullName evidence="7">Protein phosphatase 2c, variant 2</fullName>
        <ecNumber evidence="7">3.1.3.16</ecNumber>
    </submittedName>
</protein>
<evidence type="ECO:0000313" key="7">
    <source>
        <dbReference type="EMBL" id="MES1918250.1"/>
    </source>
</evidence>
<dbReference type="Pfam" id="PF00481">
    <property type="entry name" value="PP2C"/>
    <property type="match status" value="1"/>
</dbReference>
<keyword evidence="2" id="KW-0479">Metal-binding</keyword>
<evidence type="ECO:0000256" key="1">
    <source>
        <dbReference type="ARBA" id="ARBA00004170"/>
    </source>
</evidence>
<dbReference type="GO" id="GO:0004722">
    <property type="term" value="F:protein serine/threonine phosphatase activity"/>
    <property type="evidence" value="ECO:0007669"/>
    <property type="project" value="UniProtKB-EC"/>
</dbReference>
<dbReference type="Gene3D" id="3.60.40.10">
    <property type="entry name" value="PPM-type phosphatase domain"/>
    <property type="match status" value="1"/>
</dbReference>
<dbReference type="PANTHER" id="PTHR13832">
    <property type="entry name" value="PROTEIN PHOSPHATASE 2C"/>
    <property type="match status" value="1"/>
</dbReference>
<organism evidence="7 8">
    <name type="scientific">Bonamia ostreae</name>
    <dbReference type="NCBI Taxonomy" id="126728"/>
    <lineage>
        <taxon>Eukaryota</taxon>
        <taxon>Sar</taxon>
        <taxon>Rhizaria</taxon>
        <taxon>Endomyxa</taxon>
        <taxon>Ascetosporea</taxon>
        <taxon>Haplosporida</taxon>
        <taxon>Bonamia</taxon>
    </lineage>
</organism>
<keyword evidence="4 5" id="KW-0904">Protein phosphatase</keyword>
<comment type="caution">
    <text evidence="7">The sequence shown here is derived from an EMBL/GenBank/DDBJ whole genome shotgun (WGS) entry which is preliminary data.</text>
</comment>
<dbReference type="EMBL" id="JBDODL010000032">
    <property type="protein sequence ID" value="MES1918250.1"/>
    <property type="molecule type" value="Genomic_DNA"/>
</dbReference>
<dbReference type="InterPro" id="IPR001932">
    <property type="entry name" value="PPM-type_phosphatase-like_dom"/>
</dbReference>
<name>A0ABV2AEZ6_9EUKA</name>
<dbReference type="Proteomes" id="UP001439008">
    <property type="component" value="Unassembled WGS sequence"/>
</dbReference>